<dbReference type="Pfam" id="PF08544">
    <property type="entry name" value="GHMP_kinases_C"/>
    <property type="match status" value="1"/>
</dbReference>
<dbReference type="GeneID" id="41338956"/>
<dbReference type="Pfam" id="PF00288">
    <property type="entry name" value="GHMP_kinases_N"/>
    <property type="match status" value="1"/>
</dbReference>
<organism evidence="9 10">
    <name type="scientific">Acholeplasma laidlawii</name>
    <dbReference type="NCBI Taxonomy" id="2148"/>
    <lineage>
        <taxon>Bacteria</taxon>
        <taxon>Bacillati</taxon>
        <taxon>Mycoplasmatota</taxon>
        <taxon>Mollicutes</taxon>
        <taxon>Acholeplasmatales</taxon>
        <taxon>Acholeplasmataceae</taxon>
        <taxon>Acholeplasma</taxon>
    </lineage>
</organism>
<dbReference type="SUPFAM" id="SSF54211">
    <property type="entry name" value="Ribosomal protein S5 domain 2-like"/>
    <property type="match status" value="1"/>
</dbReference>
<evidence type="ECO:0000256" key="4">
    <source>
        <dbReference type="ARBA" id="ARBA00022741"/>
    </source>
</evidence>
<dbReference type="GO" id="GO:0004631">
    <property type="term" value="F:phosphomevalonate kinase activity"/>
    <property type="evidence" value="ECO:0007669"/>
    <property type="project" value="UniProtKB-EC"/>
</dbReference>
<protein>
    <recommendedName>
        <fullName evidence="2">phosphomevalonate kinase</fullName>
        <ecNumber evidence="2">2.7.4.2</ecNumber>
    </recommendedName>
</protein>
<reference evidence="9 10" key="1">
    <citation type="submission" date="2019-07" db="EMBL/GenBank/DDBJ databases">
        <title>Genome sequence of Acholeplasma laidlawii strain with increased resistance to erythromycin.</title>
        <authorList>
            <person name="Medvedeva E.S."/>
            <person name="Baranova N.B."/>
            <person name="Siniagina M.N."/>
            <person name="Mouzykantov A."/>
            <person name="Chernova O.A."/>
            <person name="Chernov V.M."/>
        </authorList>
    </citation>
    <scope>NUCLEOTIDE SEQUENCE [LARGE SCALE GENOMIC DNA]</scope>
    <source>
        <strain evidence="9 10">PG8REry</strain>
    </source>
</reference>
<dbReference type="EC" id="2.7.4.2" evidence="2"/>
<evidence type="ECO:0000259" key="8">
    <source>
        <dbReference type="Pfam" id="PF08544"/>
    </source>
</evidence>
<dbReference type="PANTHER" id="PTHR31814:SF2">
    <property type="entry name" value="PHOSPHOMEVALONATE KINASE"/>
    <property type="match status" value="1"/>
</dbReference>
<dbReference type="PANTHER" id="PTHR31814">
    <property type="match status" value="1"/>
</dbReference>
<keyword evidence="3 9" id="KW-0808">Transferase</keyword>
<dbReference type="GO" id="GO:0019287">
    <property type="term" value="P:isopentenyl diphosphate biosynthetic process, mevalonate pathway"/>
    <property type="evidence" value="ECO:0007669"/>
    <property type="project" value="UniProtKB-UniPathway"/>
</dbReference>
<accession>A0A553IHT6</accession>
<feature type="domain" description="GHMP kinase C-terminal" evidence="8">
    <location>
        <begin position="250"/>
        <end position="332"/>
    </location>
</feature>
<dbReference type="UniPathway" id="UPA00057">
    <property type="reaction ID" value="UER00099"/>
</dbReference>
<evidence type="ECO:0000256" key="5">
    <source>
        <dbReference type="ARBA" id="ARBA00022777"/>
    </source>
</evidence>
<dbReference type="InterPro" id="IPR020568">
    <property type="entry name" value="Ribosomal_Su5_D2-typ_SF"/>
</dbReference>
<dbReference type="InterPro" id="IPR035102">
    <property type="entry name" value="Phosphomevalonate_kinase"/>
</dbReference>
<evidence type="ECO:0000313" key="9">
    <source>
        <dbReference type="EMBL" id="TRX99761.1"/>
    </source>
</evidence>
<dbReference type="Gene3D" id="3.30.70.890">
    <property type="entry name" value="GHMP kinase, C-terminal domain"/>
    <property type="match status" value="1"/>
</dbReference>
<evidence type="ECO:0000256" key="2">
    <source>
        <dbReference type="ARBA" id="ARBA00012958"/>
    </source>
</evidence>
<dbReference type="InterPro" id="IPR013750">
    <property type="entry name" value="GHMP_kinase_C_dom"/>
</dbReference>
<proteinExistence type="predicted"/>
<feature type="domain" description="GHMP kinase N-terminal" evidence="7">
    <location>
        <begin position="81"/>
        <end position="165"/>
    </location>
</feature>
<gene>
    <name evidence="9" type="ORF">FNV44_01610</name>
</gene>
<dbReference type="InterPro" id="IPR014721">
    <property type="entry name" value="Ribsml_uS5_D2-typ_fold_subgr"/>
</dbReference>
<evidence type="ECO:0000256" key="6">
    <source>
        <dbReference type="ARBA" id="ARBA00022840"/>
    </source>
</evidence>
<dbReference type="InterPro" id="IPR006204">
    <property type="entry name" value="GHMP_kinase_N_dom"/>
</dbReference>
<dbReference type="SUPFAM" id="SSF55060">
    <property type="entry name" value="GHMP Kinase, C-terminal domain"/>
    <property type="match status" value="1"/>
</dbReference>
<name>A0A553IHT6_ACHLA</name>
<keyword evidence="6" id="KW-0067">ATP-binding</keyword>
<dbReference type="NCBIfam" id="TIGR01220">
    <property type="entry name" value="Pmev_kin_Gr_pos"/>
    <property type="match status" value="1"/>
</dbReference>
<comment type="pathway">
    <text evidence="1">Isoprenoid biosynthesis; isopentenyl diphosphate biosynthesis via mevalonate pathway; isopentenyl diphosphate from (R)-mevalonate: step 2/3.</text>
</comment>
<dbReference type="Proteomes" id="UP000315938">
    <property type="component" value="Unassembled WGS sequence"/>
</dbReference>
<evidence type="ECO:0000313" key="10">
    <source>
        <dbReference type="Proteomes" id="UP000315938"/>
    </source>
</evidence>
<keyword evidence="4" id="KW-0547">Nucleotide-binding</keyword>
<evidence type="ECO:0000259" key="7">
    <source>
        <dbReference type="Pfam" id="PF00288"/>
    </source>
</evidence>
<dbReference type="PRINTS" id="PR00959">
    <property type="entry name" value="MEVGALKINASE"/>
</dbReference>
<evidence type="ECO:0000256" key="3">
    <source>
        <dbReference type="ARBA" id="ARBA00022679"/>
    </source>
</evidence>
<dbReference type="GO" id="GO:0005524">
    <property type="term" value="F:ATP binding"/>
    <property type="evidence" value="ECO:0007669"/>
    <property type="project" value="UniProtKB-KW"/>
</dbReference>
<dbReference type="InterPro" id="IPR036554">
    <property type="entry name" value="GHMP_kinase_C_sf"/>
</dbReference>
<dbReference type="AlphaFoldDB" id="A0A553IHT6"/>
<dbReference type="OMA" id="ACIVYED"/>
<dbReference type="EMBL" id="VKID01000001">
    <property type="protein sequence ID" value="TRX99761.1"/>
    <property type="molecule type" value="Genomic_DNA"/>
</dbReference>
<sequence length="346" mass="39325">MISLKIPGKLFIIGEYSVIKPGNEAVIVAVDKFIHVRVKEDSDYQFSSEMGHFRWMLSDQLPVFVYDTLTHAKAAVYIAHKYMKYKHITPKSYSIQLFSELTSKDNIKYGLGSSGAVIVAVIKGILNFHGIEISKLDLFKLSVLAQIEISDITSGGELAASIYGGWVFYQRYDLIWILNRKGHISEVMEMTWPLLKIEKLRKGSIKLAVCFSGVSQSTKAYTDKMTNFSGSNWYANFLTKTKIIVNQFKEAFIRSDYYTIKYMIDLYRQKLNELEENAGIIIESEPFKKMIQIASDYGYSAKTSGAGYGDCGIALTKNETDKRTLQDAWIKNGLIALDIKVWDYDE</sequence>
<evidence type="ECO:0000256" key="1">
    <source>
        <dbReference type="ARBA" id="ARBA00005017"/>
    </source>
</evidence>
<dbReference type="Gene3D" id="3.30.230.10">
    <property type="match status" value="1"/>
</dbReference>
<dbReference type="InterPro" id="IPR005917">
    <property type="entry name" value="Pmev_kinase_bact"/>
</dbReference>
<dbReference type="RefSeq" id="WP_012242744.1">
    <property type="nucleotide sequence ID" value="NZ_JACAOE010000001.1"/>
</dbReference>
<keyword evidence="5 9" id="KW-0418">Kinase</keyword>
<comment type="caution">
    <text evidence="9">The sequence shown here is derived from an EMBL/GenBank/DDBJ whole genome shotgun (WGS) entry which is preliminary data.</text>
</comment>